<protein>
    <submittedName>
        <fullName evidence="2">DUF1129 family protein</fullName>
    </submittedName>
</protein>
<dbReference type="SUPFAM" id="SSF158560">
    <property type="entry name" value="BH3980-like"/>
    <property type="match status" value="1"/>
</dbReference>
<dbReference type="EMBL" id="DWVZ01000050">
    <property type="protein sequence ID" value="HJC62772.1"/>
    <property type="molecule type" value="Genomic_DNA"/>
</dbReference>
<dbReference type="Proteomes" id="UP000823886">
    <property type="component" value="Unassembled WGS sequence"/>
</dbReference>
<proteinExistence type="predicted"/>
<gene>
    <name evidence="2" type="ORF">H9753_04015</name>
</gene>
<keyword evidence="1" id="KW-0812">Transmembrane</keyword>
<dbReference type="InterPro" id="IPR009214">
    <property type="entry name" value="DUF1129"/>
</dbReference>
<dbReference type="SUPFAM" id="SSF103473">
    <property type="entry name" value="MFS general substrate transporter"/>
    <property type="match status" value="1"/>
</dbReference>
<dbReference type="Pfam" id="PF06570">
    <property type="entry name" value="DUF1129"/>
    <property type="match status" value="1"/>
</dbReference>
<evidence type="ECO:0000313" key="3">
    <source>
        <dbReference type="Proteomes" id="UP000823886"/>
    </source>
</evidence>
<organism evidence="2 3">
    <name type="scientific">Candidatus Blautia merdavium</name>
    <dbReference type="NCBI Taxonomy" id="2838494"/>
    <lineage>
        <taxon>Bacteria</taxon>
        <taxon>Bacillati</taxon>
        <taxon>Bacillota</taxon>
        <taxon>Clostridia</taxon>
        <taxon>Lachnospirales</taxon>
        <taxon>Lachnospiraceae</taxon>
        <taxon>Blautia</taxon>
    </lineage>
</organism>
<evidence type="ECO:0000256" key="1">
    <source>
        <dbReference type="SAM" id="Phobius"/>
    </source>
</evidence>
<accession>A0A9D2TBU8</accession>
<feature type="transmembrane region" description="Helical" evidence="1">
    <location>
        <begin position="170"/>
        <end position="188"/>
    </location>
</feature>
<reference evidence="2" key="1">
    <citation type="journal article" date="2021" name="PeerJ">
        <title>Extensive microbial diversity within the chicken gut microbiome revealed by metagenomics and culture.</title>
        <authorList>
            <person name="Gilroy R."/>
            <person name="Ravi A."/>
            <person name="Getino M."/>
            <person name="Pursley I."/>
            <person name="Horton D.L."/>
            <person name="Alikhan N.F."/>
            <person name="Baker D."/>
            <person name="Gharbi K."/>
            <person name="Hall N."/>
            <person name="Watson M."/>
            <person name="Adriaenssens E.M."/>
            <person name="Foster-Nyarko E."/>
            <person name="Jarju S."/>
            <person name="Secka A."/>
            <person name="Antonio M."/>
            <person name="Oren A."/>
            <person name="Chaudhuri R.R."/>
            <person name="La Ragione R."/>
            <person name="Hildebrand F."/>
            <person name="Pallen M.J."/>
        </authorList>
    </citation>
    <scope>NUCLEOTIDE SEQUENCE</scope>
    <source>
        <strain evidence="2">ChiBcec2-3848</strain>
    </source>
</reference>
<reference evidence="2" key="2">
    <citation type="submission" date="2021-04" db="EMBL/GenBank/DDBJ databases">
        <authorList>
            <person name="Gilroy R."/>
        </authorList>
    </citation>
    <scope>NUCLEOTIDE SEQUENCE</scope>
    <source>
        <strain evidence="2">ChiBcec2-3848</strain>
    </source>
</reference>
<keyword evidence="1" id="KW-0472">Membrane</keyword>
<feature type="transmembrane region" description="Helical" evidence="1">
    <location>
        <begin position="97"/>
        <end position="119"/>
    </location>
</feature>
<name>A0A9D2TBU8_9FIRM</name>
<keyword evidence="1" id="KW-1133">Transmembrane helix</keyword>
<sequence>MTQDEKELKKRNNRRDAKLCRENKEYMTKIICYLRDEDVPDMQVEDIRQDITDMLLDAQERGEKAETVLGEDYRTFCGEILESLKDREAKDQDRKKFGIFLMWFPFVGMFCSGAAAGMKILQHTPWSPAEFLYTLLYFAVWMFISAAVYVTAGKKFYMKKSYFEGKRKTIAVLLALFFAAAEAVFWLTGI</sequence>
<dbReference type="AlphaFoldDB" id="A0A9D2TBU8"/>
<evidence type="ECO:0000313" key="2">
    <source>
        <dbReference type="EMBL" id="HJC62772.1"/>
    </source>
</evidence>
<feature type="transmembrane region" description="Helical" evidence="1">
    <location>
        <begin position="131"/>
        <end position="150"/>
    </location>
</feature>
<dbReference type="InterPro" id="IPR036259">
    <property type="entry name" value="MFS_trans_sf"/>
</dbReference>
<comment type="caution">
    <text evidence="2">The sequence shown here is derived from an EMBL/GenBank/DDBJ whole genome shotgun (WGS) entry which is preliminary data.</text>
</comment>
<dbReference type="Gene3D" id="1.10.1900.10">
    <property type="entry name" value="c-terminal domain of poly(a) binding protein"/>
    <property type="match status" value="1"/>
</dbReference>